<evidence type="ECO:0000313" key="2">
    <source>
        <dbReference type="EMBL" id="KKL91838.1"/>
    </source>
</evidence>
<proteinExistence type="predicted"/>
<gene>
    <name evidence="2" type="ORF">LCGC14_1890710</name>
</gene>
<dbReference type="EMBL" id="LAZR01019627">
    <property type="protein sequence ID" value="KKL91838.1"/>
    <property type="molecule type" value="Genomic_DNA"/>
</dbReference>
<organism evidence="2">
    <name type="scientific">marine sediment metagenome</name>
    <dbReference type="NCBI Taxonomy" id="412755"/>
    <lineage>
        <taxon>unclassified sequences</taxon>
        <taxon>metagenomes</taxon>
        <taxon>ecological metagenomes</taxon>
    </lineage>
</organism>
<name>A0A0F9FZU3_9ZZZZ</name>
<feature type="region of interest" description="Disordered" evidence="1">
    <location>
        <begin position="103"/>
        <end position="128"/>
    </location>
</feature>
<sequence length="128" mass="14175">MIEKHIYKTMKPRTVGLIPSRSRVVIDGSGNTRVGAPQKGVKIVFTDGTFEINESTAASYTQPNGKPYTVRALVKVFEEHRFFGPIYQKVFDSAKVPTKEQIAFSEKAEESNVKRGTGVTQGPRAKKS</sequence>
<accession>A0A0F9FZU3</accession>
<comment type="caution">
    <text evidence="2">The sequence shown here is derived from an EMBL/GenBank/DDBJ whole genome shotgun (WGS) entry which is preliminary data.</text>
</comment>
<protein>
    <submittedName>
        <fullName evidence="2">Uncharacterized protein</fullName>
    </submittedName>
</protein>
<dbReference type="AlphaFoldDB" id="A0A0F9FZU3"/>
<reference evidence="2" key="1">
    <citation type="journal article" date="2015" name="Nature">
        <title>Complex archaea that bridge the gap between prokaryotes and eukaryotes.</title>
        <authorList>
            <person name="Spang A."/>
            <person name="Saw J.H."/>
            <person name="Jorgensen S.L."/>
            <person name="Zaremba-Niedzwiedzka K."/>
            <person name="Martijn J."/>
            <person name="Lind A.E."/>
            <person name="van Eijk R."/>
            <person name="Schleper C."/>
            <person name="Guy L."/>
            <person name="Ettema T.J."/>
        </authorList>
    </citation>
    <scope>NUCLEOTIDE SEQUENCE</scope>
</reference>
<evidence type="ECO:0000256" key="1">
    <source>
        <dbReference type="SAM" id="MobiDB-lite"/>
    </source>
</evidence>